<dbReference type="InterPro" id="IPR000305">
    <property type="entry name" value="GIY-YIG_endonuc"/>
</dbReference>
<dbReference type="EMBL" id="CP048409">
    <property type="protein sequence ID" value="QIA07840.1"/>
    <property type="molecule type" value="Genomic_DNA"/>
</dbReference>
<evidence type="ECO:0000259" key="2">
    <source>
        <dbReference type="PROSITE" id="PS50164"/>
    </source>
</evidence>
<evidence type="ECO:0000256" key="1">
    <source>
        <dbReference type="ARBA" id="ARBA00007435"/>
    </source>
</evidence>
<proteinExistence type="inferred from homology"/>
<protein>
    <submittedName>
        <fullName evidence="3">GIY-YIG nuclease family protein</fullName>
    </submittedName>
</protein>
<feature type="domain" description="GIY-YIG" evidence="2">
    <location>
        <begin position="2"/>
        <end position="79"/>
    </location>
</feature>
<sequence>MKGGFVYIMSNSKRTTFYIGVTSDLKTRIADHKNGVGSEFTSKYKLTDLIYYEDFPDIYQAIDREKQLKNWHRNWKINLIKSVNPEMNDLYWGIR</sequence>
<dbReference type="AlphaFoldDB" id="A0A6C0RBZ0"/>
<dbReference type="PANTHER" id="PTHR34477">
    <property type="entry name" value="UPF0213 PROTEIN YHBQ"/>
    <property type="match status" value="1"/>
</dbReference>
<gene>
    <name evidence="3" type="ORF">G0Q07_08915</name>
</gene>
<dbReference type="Proteomes" id="UP000474630">
    <property type="component" value="Chromosome"/>
</dbReference>
<dbReference type="SUPFAM" id="SSF82771">
    <property type="entry name" value="GIY-YIG endonuclease"/>
    <property type="match status" value="1"/>
</dbReference>
<organism evidence="3 4">
    <name type="scientific">Draconibacterium halophilum</name>
    <dbReference type="NCBI Taxonomy" id="2706887"/>
    <lineage>
        <taxon>Bacteria</taxon>
        <taxon>Pseudomonadati</taxon>
        <taxon>Bacteroidota</taxon>
        <taxon>Bacteroidia</taxon>
        <taxon>Marinilabiliales</taxon>
        <taxon>Prolixibacteraceae</taxon>
        <taxon>Draconibacterium</taxon>
    </lineage>
</organism>
<dbReference type="InterPro" id="IPR035901">
    <property type="entry name" value="GIY-YIG_endonuc_sf"/>
</dbReference>
<name>A0A6C0RBZ0_9BACT</name>
<evidence type="ECO:0000313" key="3">
    <source>
        <dbReference type="EMBL" id="QIA07840.1"/>
    </source>
</evidence>
<comment type="similarity">
    <text evidence="1">Belongs to the UPF0213 family.</text>
</comment>
<dbReference type="CDD" id="cd10448">
    <property type="entry name" value="GIY-YIG_unchar_3"/>
    <property type="match status" value="1"/>
</dbReference>
<dbReference type="InterPro" id="IPR050190">
    <property type="entry name" value="UPF0213_domain"/>
</dbReference>
<dbReference type="PANTHER" id="PTHR34477:SF5">
    <property type="entry name" value="BSL5627 PROTEIN"/>
    <property type="match status" value="1"/>
</dbReference>
<accession>A0A6C0RBZ0</accession>
<dbReference type="Gene3D" id="3.40.1440.10">
    <property type="entry name" value="GIY-YIG endonuclease"/>
    <property type="match status" value="1"/>
</dbReference>
<dbReference type="KEGG" id="drc:G0Q07_08915"/>
<dbReference type="PROSITE" id="PS50164">
    <property type="entry name" value="GIY_YIG"/>
    <property type="match status" value="1"/>
</dbReference>
<dbReference type="RefSeq" id="WP_163345761.1">
    <property type="nucleotide sequence ID" value="NZ_CP048409.1"/>
</dbReference>
<evidence type="ECO:0000313" key="4">
    <source>
        <dbReference type="Proteomes" id="UP000474630"/>
    </source>
</evidence>
<keyword evidence="4" id="KW-1185">Reference proteome</keyword>
<reference evidence="3 4" key="1">
    <citation type="submission" date="2020-02" db="EMBL/GenBank/DDBJ databases">
        <title>Genome sequencing for Draconibacterium sp. strain M1.</title>
        <authorList>
            <person name="Park S.-J."/>
        </authorList>
    </citation>
    <scope>NUCLEOTIDE SEQUENCE [LARGE SCALE GENOMIC DNA]</scope>
    <source>
        <strain evidence="3 4">M1</strain>
    </source>
</reference>
<dbReference type="Pfam" id="PF01541">
    <property type="entry name" value="GIY-YIG"/>
    <property type="match status" value="1"/>
</dbReference>
<dbReference type="SMART" id="SM00465">
    <property type="entry name" value="GIYc"/>
    <property type="match status" value="1"/>
</dbReference>